<name>A0A7S4EBZ9_9STRA</name>
<proteinExistence type="predicted"/>
<accession>A0A7S4EBZ9</accession>
<dbReference type="EMBL" id="HBIW01021248">
    <property type="protein sequence ID" value="CAE0702879.1"/>
    <property type="molecule type" value="Transcribed_RNA"/>
</dbReference>
<dbReference type="AlphaFoldDB" id="A0A7S4EBZ9"/>
<sequence>MQLRGKLIRLFVQPPQASRNKTMAAVDLLMSLKGSSEAGAVEAFKLGPADPNIPSDAASLSLAKSYGEKYPAAPSSVHLEWLVFFEHELMRQAARAENLKERDDASRKFAQLYHVRREAVRLLEAAYVREAIAA</sequence>
<organism evidence="1">
    <name type="scientific">Pelagomonas calceolata</name>
    <dbReference type="NCBI Taxonomy" id="35677"/>
    <lineage>
        <taxon>Eukaryota</taxon>
        <taxon>Sar</taxon>
        <taxon>Stramenopiles</taxon>
        <taxon>Ochrophyta</taxon>
        <taxon>Pelagophyceae</taxon>
        <taxon>Pelagomonadales</taxon>
        <taxon>Pelagomonadaceae</taxon>
        <taxon>Pelagomonas</taxon>
    </lineage>
</organism>
<protein>
    <submittedName>
        <fullName evidence="1">Uncharacterized protein</fullName>
    </submittedName>
</protein>
<gene>
    <name evidence="1" type="ORF">PCAL00307_LOCUS18324</name>
</gene>
<evidence type="ECO:0000313" key="1">
    <source>
        <dbReference type="EMBL" id="CAE0702879.1"/>
    </source>
</evidence>
<reference evidence="1" key="1">
    <citation type="submission" date="2021-01" db="EMBL/GenBank/DDBJ databases">
        <authorList>
            <person name="Corre E."/>
            <person name="Pelletier E."/>
            <person name="Niang G."/>
            <person name="Scheremetjew M."/>
            <person name="Finn R."/>
            <person name="Kale V."/>
            <person name="Holt S."/>
            <person name="Cochrane G."/>
            <person name="Meng A."/>
            <person name="Brown T."/>
            <person name="Cohen L."/>
        </authorList>
    </citation>
    <scope>NUCLEOTIDE SEQUENCE</scope>
    <source>
        <strain evidence="1">CCMP1756</strain>
    </source>
</reference>